<feature type="region of interest" description="Disordered" evidence="3">
    <location>
        <begin position="892"/>
        <end position="916"/>
    </location>
</feature>
<feature type="compositionally biased region" description="Low complexity" evidence="3">
    <location>
        <begin position="1509"/>
        <end position="1530"/>
    </location>
</feature>
<gene>
    <name evidence="5" type="ORF">TSOC_004204</name>
</gene>
<feature type="region of interest" description="Disordered" evidence="3">
    <location>
        <begin position="1379"/>
        <end position="1454"/>
    </location>
</feature>
<dbReference type="OrthoDB" id="4062651at2759"/>
<dbReference type="Proteomes" id="UP000236333">
    <property type="component" value="Unassembled WGS sequence"/>
</dbReference>
<dbReference type="InterPro" id="IPR051681">
    <property type="entry name" value="Ser/Thr_Kinases-Pseudokinases"/>
</dbReference>
<feature type="region of interest" description="Disordered" evidence="3">
    <location>
        <begin position="1184"/>
        <end position="1261"/>
    </location>
</feature>
<feature type="compositionally biased region" description="Low complexity" evidence="3">
    <location>
        <begin position="1745"/>
        <end position="1780"/>
    </location>
</feature>
<dbReference type="GO" id="GO:0005524">
    <property type="term" value="F:ATP binding"/>
    <property type="evidence" value="ECO:0007669"/>
    <property type="project" value="UniProtKB-KW"/>
</dbReference>
<dbReference type="EMBL" id="PGGS01000101">
    <property type="protein sequence ID" value="PNH09176.1"/>
    <property type="molecule type" value="Genomic_DNA"/>
</dbReference>
<accession>A0A2J8A9H6</accession>
<feature type="compositionally biased region" description="Low complexity" evidence="3">
    <location>
        <begin position="1560"/>
        <end position="1585"/>
    </location>
</feature>
<feature type="domain" description="Protein kinase" evidence="4">
    <location>
        <begin position="1"/>
        <end position="198"/>
    </location>
</feature>
<evidence type="ECO:0000313" key="5">
    <source>
        <dbReference type="EMBL" id="PNH09176.1"/>
    </source>
</evidence>
<feature type="compositionally biased region" description="Low complexity" evidence="3">
    <location>
        <begin position="1817"/>
        <end position="1827"/>
    </location>
</feature>
<feature type="compositionally biased region" description="Gly residues" evidence="3">
    <location>
        <begin position="770"/>
        <end position="783"/>
    </location>
</feature>
<feature type="region of interest" description="Disordered" evidence="3">
    <location>
        <begin position="1509"/>
        <end position="1599"/>
    </location>
</feature>
<keyword evidence="6" id="KW-1185">Reference proteome</keyword>
<evidence type="ECO:0000313" key="6">
    <source>
        <dbReference type="Proteomes" id="UP000236333"/>
    </source>
</evidence>
<feature type="compositionally biased region" description="Basic and acidic residues" evidence="3">
    <location>
        <begin position="346"/>
        <end position="355"/>
    </location>
</feature>
<dbReference type="InterPro" id="IPR008271">
    <property type="entry name" value="Ser/Thr_kinase_AS"/>
</dbReference>
<dbReference type="PANTHER" id="PTHR44329:SF298">
    <property type="entry name" value="MIXED LINEAGE KINASE DOMAIN-LIKE PROTEIN"/>
    <property type="match status" value="1"/>
</dbReference>
<feature type="region of interest" description="Disordered" evidence="3">
    <location>
        <begin position="1060"/>
        <end position="1122"/>
    </location>
</feature>
<dbReference type="SUPFAM" id="SSF56112">
    <property type="entry name" value="Protein kinase-like (PK-like)"/>
    <property type="match status" value="1"/>
</dbReference>
<feature type="compositionally biased region" description="Low complexity" evidence="3">
    <location>
        <begin position="757"/>
        <end position="769"/>
    </location>
</feature>
<keyword evidence="5" id="KW-0418">Kinase</keyword>
<feature type="compositionally biased region" description="Gly residues" evidence="3">
    <location>
        <begin position="1905"/>
        <end position="1919"/>
    </location>
</feature>
<feature type="compositionally biased region" description="Gly residues" evidence="3">
    <location>
        <begin position="1958"/>
        <end position="1972"/>
    </location>
</feature>
<feature type="compositionally biased region" description="Gly residues" evidence="3">
    <location>
        <begin position="810"/>
        <end position="832"/>
    </location>
</feature>
<feature type="region of interest" description="Disordered" evidence="3">
    <location>
        <begin position="1891"/>
        <end position="1972"/>
    </location>
</feature>
<feature type="region of interest" description="Disordered" evidence="3">
    <location>
        <begin position="524"/>
        <end position="606"/>
    </location>
</feature>
<feature type="compositionally biased region" description="Polar residues" evidence="3">
    <location>
        <begin position="553"/>
        <end position="575"/>
    </location>
</feature>
<protein>
    <submittedName>
        <fullName evidence="5">Serine/threonine-protein kinase CTR1</fullName>
    </submittedName>
</protein>
<feature type="region of interest" description="Disordered" evidence="3">
    <location>
        <begin position="724"/>
        <end position="832"/>
    </location>
</feature>
<keyword evidence="5" id="KW-0808">Transferase</keyword>
<feature type="region of interest" description="Disordered" evidence="3">
    <location>
        <begin position="1726"/>
        <end position="1793"/>
    </location>
</feature>
<feature type="compositionally biased region" description="Polar residues" evidence="3">
    <location>
        <begin position="1784"/>
        <end position="1793"/>
    </location>
</feature>
<dbReference type="InterPro" id="IPR001245">
    <property type="entry name" value="Ser-Thr/Tyr_kinase_cat_dom"/>
</dbReference>
<evidence type="ECO:0000256" key="2">
    <source>
        <dbReference type="ARBA" id="ARBA00022840"/>
    </source>
</evidence>
<dbReference type="InterPro" id="IPR000719">
    <property type="entry name" value="Prot_kinase_dom"/>
</dbReference>
<feature type="non-terminal residue" evidence="5">
    <location>
        <position position="1"/>
    </location>
</feature>
<evidence type="ECO:0000256" key="3">
    <source>
        <dbReference type="SAM" id="MobiDB-lite"/>
    </source>
</evidence>
<proteinExistence type="predicted"/>
<evidence type="ECO:0000256" key="1">
    <source>
        <dbReference type="ARBA" id="ARBA00022741"/>
    </source>
</evidence>
<feature type="compositionally biased region" description="Pro residues" evidence="3">
    <location>
        <begin position="1731"/>
        <end position="1744"/>
    </location>
</feature>
<reference evidence="5 6" key="1">
    <citation type="journal article" date="2017" name="Mol. Biol. Evol.">
        <title>The 4-celled Tetrabaena socialis nuclear genome reveals the essential components for genetic control of cell number at the origin of multicellularity in the volvocine lineage.</title>
        <authorList>
            <person name="Featherston J."/>
            <person name="Arakaki Y."/>
            <person name="Hanschen E.R."/>
            <person name="Ferris P.J."/>
            <person name="Michod R.E."/>
            <person name="Olson B.J.S.C."/>
            <person name="Nozaki H."/>
            <person name="Durand P.M."/>
        </authorList>
    </citation>
    <scope>NUCLEOTIDE SEQUENCE [LARGE SCALE GENOMIC DNA]</scope>
    <source>
        <strain evidence="5 6">NIES-571</strain>
    </source>
</reference>
<dbReference type="Pfam" id="PF07714">
    <property type="entry name" value="PK_Tyr_Ser-Thr"/>
    <property type="match status" value="1"/>
</dbReference>
<organism evidence="5 6">
    <name type="scientific">Tetrabaena socialis</name>
    <dbReference type="NCBI Taxonomy" id="47790"/>
    <lineage>
        <taxon>Eukaryota</taxon>
        <taxon>Viridiplantae</taxon>
        <taxon>Chlorophyta</taxon>
        <taxon>core chlorophytes</taxon>
        <taxon>Chlorophyceae</taxon>
        <taxon>CS clade</taxon>
        <taxon>Chlamydomonadales</taxon>
        <taxon>Tetrabaenaceae</taxon>
        <taxon>Tetrabaena</taxon>
    </lineage>
</organism>
<feature type="compositionally biased region" description="Low complexity" evidence="3">
    <location>
        <begin position="1097"/>
        <end position="1122"/>
    </location>
</feature>
<feature type="compositionally biased region" description="Gly residues" evidence="3">
    <location>
        <begin position="1188"/>
        <end position="1199"/>
    </location>
</feature>
<dbReference type="PROSITE" id="PS00108">
    <property type="entry name" value="PROTEIN_KINASE_ST"/>
    <property type="match status" value="1"/>
</dbReference>
<feature type="compositionally biased region" description="Gly residues" evidence="3">
    <location>
        <begin position="305"/>
        <end position="321"/>
    </location>
</feature>
<feature type="compositionally biased region" description="Low complexity" evidence="3">
    <location>
        <begin position="1891"/>
        <end position="1901"/>
    </location>
</feature>
<comment type="caution">
    <text evidence="5">The sequence shown here is derived from an EMBL/GenBank/DDBJ whole genome shotgun (WGS) entry which is preliminary data.</text>
</comment>
<dbReference type="Gene3D" id="1.10.510.10">
    <property type="entry name" value="Transferase(Phosphotransferase) domain 1"/>
    <property type="match status" value="1"/>
</dbReference>
<feature type="region of interest" description="Disordered" evidence="3">
    <location>
        <begin position="454"/>
        <end position="507"/>
    </location>
</feature>
<feature type="compositionally biased region" description="Low complexity" evidence="3">
    <location>
        <begin position="784"/>
        <end position="793"/>
    </location>
</feature>
<dbReference type="PANTHER" id="PTHR44329">
    <property type="entry name" value="SERINE/THREONINE-PROTEIN KINASE TNNI3K-RELATED"/>
    <property type="match status" value="1"/>
</dbReference>
<feature type="compositionally biased region" description="Low complexity" evidence="3">
    <location>
        <begin position="1425"/>
        <end position="1436"/>
    </location>
</feature>
<feature type="compositionally biased region" description="Pro residues" evidence="3">
    <location>
        <begin position="1073"/>
        <end position="1096"/>
    </location>
</feature>
<sequence length="1972" mass="195056">FMGYTLTPEPSIVTEFCARGSLFHILRQGGDRPPDARLQRAVAVAVARGMAYLHSRQPPILHLDLKSPNVLIDDRNRVKIADFGLSRMRQRTYVSSGAASGSPEWMAPEVLRCERYAEAADVYSFGVVLWELLTGQAPWADLNAMQVVGAVGFARRSLPDPTEGEPLLLRLCQACRALDPTHRPDFKQILAAMDKEYAPLTWGGNAAAAAGDAGDAAAAATGAEAGGSGAPAAAPTADARAAPAGAAAGESTPAGASRRPEGQNGPPAAAATLTPAASTRMTRRHSLATSPDPSDLLGAAAATTAGGGGGSASSGGAGMGGTPARLDARFASTQESPRSRRRYRSPRGEDTDGRKTPSPRTASAQLWRLAADDEDGGGGFVRQEGNAAAAKANDAAAAAGSGRAAVGASSMRAPPMHGGSPFADYAAASFPAGLGGSVQDVRVLVPPAEAIVVGRGADDEGGPTDMEVGSPRAQDAPAQPPAQQQQQQQRAHDQQQSQPAPYGQPQHGAAAVIITDLPKQGELAPIMPRDASGEPLQSTAGPSGLAQGGQHAEQYQPSQQQSTVPQLTAASSPTNVPRAAPAPAADNTGAAPHLHPFGSGSPGASAAARNQLLGRLAGRPGHRRVASAEAHLVQQQRLSAVLALAASGGGGGTADGGGGSSGGARAASGAAALAMAQQQRLLAAAAAAAGGAAAAGLPPGGMPPPGPRRSRGLARNSAPMRYTYGGAGAGTVSGGPQQHPLGPPPQLAAAEHHLRMAAGGSSAAPSTPGGSAGGGGGGGGGATPGSAAALGAPVSLSPLPDAEWAPPRGLAGGGGLGFEGGSAELPGGGGGSYDPYGGSGAYDPWPDTTSELSFAFILGESGSLVSDADLASASLDRLPLLEEDEALYVMSDPDEGQEEPGAADSSDAEQEAAAAAEAAFELRPFALSPARSPPTSPSAATAAALPTSPFAAAASGQPPWGSAAAGSAAAPVPEADLWAALQNCGSGLRGGGQSHGLDPAVQPTPQHPHHHDSRPQQPPGPQPVPAAHEHVALQQQQALARTASGGGALSYRSGRFKVTLEPAGSAPPSDGGAPPPPPPPPPQPSDHGPMPQPPSPAGGAPHGGAASPGPSPATRAGSASAGAPGLVAPALSLAAAEPHHHSGVLNAAGPPPVALNSCTMYRKGRFFISSHSAGAHCATTTMHPSLGSGSGGSGSGESGGHPAESEEGGQEGGSGPASPRGAAAAAAAAAHGSGGSSPRVSSGGAGPMSPPGLGAAAPEPARPPLQQLMRQYSSGRFRVAESLVAPPPPGLRRPSSVNCMGAGLAAALPCCPPTLLQAVVAHVAPHVGWAADAPVSQPGLPPAADVRLQPAVMPPPPPPPASAFAPAFAAAGWADAAAEGGEGAAPAQAPASPRGVDPQVSVRRVGRFTVRELDREAQAGGMDASSRGPSGSGTPTQVPAAMGNGDDKPRKVDGGCWETEAARVQQQQLQHASSSGSYAFPFKSRALLLPGGGSSGLLCSPPDDPMLLSSRHSSCSVASGSGCSRSSSASGLELDTQQQQQQQQRQPRGRKELTWRLPEPEQQQQPQQQQPQQQEQQQQQQQQEQTGRGGGVAPAPGAQHGLGVEAAAAAPPAGRTAATSPMVRVKSKGRFTVIEHEEGALEGGQGAQGQAAMLRPAVAVAQPRQVDEGGGGGGAAAAAAAEWPWIATSAAADHAPEQRRSGPATAHGLYADPIAAVPEPHFGGILHPAAPLAPPRPRSQPPAAPLGGAAGLQSAAGGQGAEGLPQAAPAQGGTEAAAAPWGQSGPQGPIQQAQLREEVARMVRERMARNNGGPGGQQQQQQQQQEEGGFGLPAGAAEAGSGAGGARARCTYEVTFGAGLRIHISHQLQGGGGGAGAGGGMDAVMMDMDVDVGIGDGSSSEGEGEAGAGGGAGAQGAGGDEPDLQPPDTPAYERPASPDLPEPGQSRRRAGHSRGGDDGSNGAGASGSEGLD</sequence>
<dbReference type="GO" id="GO:0004674">
    <property type="term" value="F:protein serine/threonine kinase activity"/>
    <property type="evidence" value="ECO:0007669"/>
    <property type="project" value="TreeGrafter"/>
</dbReference>
<feature type="region of interest" description="Disordered" evidence="3">
    <location>
        <begin position="986"/>
        <end position="1046"/>
    </location>
</feature>
<evidence type="ECO:0000259" key="4">
    <source>
        <dbReference type="PROSITE" id="PS50011"/>
    </source>
</evidence>
<keyword evidence="2" id="KW-0067">ATP-binding</keyword>
<feature type="compositionally biased region" description="Low complexity" evidence="3">
    <location>
        <begin position="577"/>
        <end position="606"/>
    </location>
</feature>
<feature type="compositionally biased region" description="Low complexity" evidence="3">
    <location>
        <begin position="1216"/>
        <end position="1242"/>
    </location>
</feature>
<dbReference type="PROSITE" id="PS50011">
    <property type="entry name" value="PROTEIN_KINASE_DOM"/>
    <property type="match status" value="1"/>
</dbReference>
<feature type="region of interest" description="Disordered" evidence="3">
    <location>
        <begin position="222"/>
        <end position="362"/>
    </location>
</feature>
<dbReference type="InterPro" id="IPR011009">
    <property type="entry name" value="Kinase-like_dom_sf"/>
</dbReference>
<feature type="compositionally biased region" description="Low complexity" evidence="3">
    <location>
        <begin position="1537"/>
        <end position="1546"/>
    </location>
</feature>
<name>A0A2J8A9H6_9CHLO</name>
<feature type="compositionally biased region" description="Low complexity" evidence="3">
    <location>
        <begin position="266"/>
        <end position="279"/>
    </location>
</feature>
<feature type="compositionally biased region" description="Low complexity" evidence="3">
    <location>
        <begin position="1062"/>
        <end position="1072"/>
    </location>
</feature>
<feature type="compositionally biased region" description="Low complexity" evidence="3">
    <location>
        <begin position="470"/>
        <end position="500"/>
    </location>
</feature>
<feature type="compositionally biased region" description="Low complexity" evidence="3">
    <location>
        <begin position="230"/>
        <end position="257"/>
    </location>
</feature>
<dbReference type="SMART" id="SM00220">
    <property type="entry name" value="S_TKc"/>
    <property type="match status" value="1"/>
</dbReference>
<feature type="region of interest" description="Disordered" evidence="3">
    <location>
        <begin position="1808"/>
        <end position="1843"/>
    </location>
</feature>
<feature type="compositionally biased region" description="Low complexity" evidence="3">
    <location>
        <begin position="1379"/>
        <end position="1393"/>
    </location>
</feature>
<keyword evidence="1" id="KW-0547">Nucleotide-binding</keyword>